<dbReference type="GO" id="GO:0000723">
    <property type="term" value="P:telomere maintenance"/>
    <property type="evidence" value="ECO:0007669"/>
    <property type="project" value="InterPro"/>
</dbReference>
<keyword evidence="1" id="KW-0067">ATP-binding</keyword>
<organism evidence="4 5">
    <name type="scientific">Frankliniella fusca</name>
    <dbReference type="NCBI Taxonomy" id="407009"/>
    <lineage>
        <taxon>Eukaryota</taxon>
        <taxon>Metazoa</taxon>
        <taxon>Ecdysozoa</taxon>
        <taxon>Arthropoda</taxon>
        <taxon>Hexapoda</taxon>
        <taxon>Insecta</taxon>
        <taxon>Pterygota</taxon>
        <taxon>Neoptera</taxon>
        <taxon>Paraneoptera</taxon>
        <taxon>Thysanoptera</taxon>
        <taxon>Terebrantia</taxon>
        <taxon>Thripoidea</taxon>
        <taxon>Thripidae</taxon>
        <taxon>Frankliniella</taxon>
    </lineage>
</organism>
<dbReference type="PANTHER" id="PTHR47642:SF5">
    <property type="entry name" value="ATP-DEPENDENT DNA HELICASE"/>
    <property type="match status" value="1"/>
</dbReference>
<evidence type="ECO:0000259" key="2">
    <source>
        <dbReference type="Pfam" id="PF05970"/>
    </source>
</evidence>
<sequence>LVTYYFHFTEDEHEITSMAVPSTAFYHSEEKIKHNMNWPTINCSAVKELTCPYVSQAFPTLFPYGNCDLHEVKDKKMTARTYFQYLMEYSDGRFATHKIFPYFALNTVMRWECLSKGTIYIKDHPLLKKMNIQVLKDIINENPEFMKDILVYGSNIRGTREFWSSRSNELSSLCDFLGLPTIFFTASAADMKWPRLREIICEHLSLSSVDDKTHYKLVLENPKICSDYFYEMFTMFFEVIVLGYFQVLDYWYRFEWQMRGSPHVHGVMWLQNAVNAKLLESKFEEVKISVINYFDKLISCQTPDLNYVDVGFHPCTVKIEDATCEKDDLAALINTVQMHVCSKKCTNEGKDKCRYGFPKDLRETSDIVLSQRKYYEFHAKRNHPNINQYNSIWLRCIRSNGDFAAILSDKGFRQYVAKYASKSEIKSRPLLEILSSILSKINESISITSTVQRTFMAALVERDYSAQEVHHLLCGKKLFSCSRSFVKINLKTTNWKYHANMDDDVLKDNYNHVLHAYSNRPPKLQNISLLTFVEMFNIEKYTARKRKAVSVVFPRLKCHGEDIDLEEIARQLVLLHIPWTDVDKICKNEDQWQDIMKRHNLSIDMLPYYKFQEISEQISDTSDDEADNSVEESDKTLEKDDWMLFVGACVGDNNSPSPEENNTVHPWIRNYCSSEDHLACIRFINDAKKEGVEHVLRYRDENVKLSEDPKHIINLASCQISCIKDGSGLKNFPQLVLCQGPAGSGKTLIISELECMITEAFGNDSALIIAFTGSSALNANGRTIHSALRLQFDNKSKDVVDLKGDTLRDFQEKMMNVKFLIIEEFSMVGCRLFNIINRRCMQMKSNTEPFGGLPVYMFGDLFQLPPVGDTPLYSLNIEKYKTIAYSGSILFKSMVHTKFLRSCHRQGDKEFLSFLENLSTGIVTNNGQRYISDRFEENMSTEEIETFQDAVHLFQHVKATENCNKQKLLELGKPIVQILAQNNNSYAKCSSDDLACNLQNSLQIAIGARVMLRSNLWTEGGLVNGCIGYVQDVLYCQEIDEDCPSIIMVKFDTYYGPTLPNGCVPITRIMKSWTVNNIYCTRYQFPLTLAYAITIHKCQGLTLRKCVIHIDCAEIMSGIFYVAMSRVREKCDLMISGNFINSPLFKISQDKYKAKIKGKKWLLERSF</sequence>
<keyword evidence="1 4" id="KW-0347">Helicase</keyword>
<accession>A0AAE1HR60</accession>
<dbReference type="CDD" id="cd18809">
    <property type="entry name" value="SF1_C_RecD"/>
    <property type="match status" value="1"/>
</dbReference>
<dbReference type="GO" id="GO:0006281">
    <property type="term" value="P:DNA repair"/>
    <property type="evidence" value="ECO:0007669"/>
    <property type="project" value="UniProtKB-KW"/>
</dbReference>
<dbReference type="Proteomes" id="UP001219518">
    <property type="component" value="Unassembled WGS sequence"/>
</dbReference>
<dbReference type="EC" id="5.6.2.3" evidence="1"/>
<feature type="domain" description="Helitron helicase-like" evidence="3">
    <location>
        <begin position="82"/>
        <end position="268"/>
    </location>
</feature>
<keyword evidence="1" id="KW-0547">Nucleotide-binding</keyword>
<feature type="domain" description="DNA helicase Pif1-like DEAD-box helicase" evidence="2">
    <location>
        <begin position="728"/>
        <end position="871"/>
    </location>
</feature>
<dbReference type="Pfam" id="PF05970">
    <property type="entry name" value="PIF1"/>
    <property type="match status" value="1"/>
</dbReference>
<evidence type="ECO:0000256" key="1">
    <source>
        <dbReference type="RuleBase" id="RU363044"/>
    </source>
</evidence>
<dbReference type="Gene3D" id="3.40.50.300">
    <property type="entry name" value="P-loop containing nucleotide triphosphate hydrolases"/>
    <property type="match status" value="2"/>
</dbReference>
<evidence type="ECO:0000259" key="3">
    <source>
        <dbReference type="Pfam" id="PF14214"/>
    </source>
</evidence>
<comment type="cofactor">
    <cofactor evidence="1">
        <name>Mg(2+)</name>
        <dbReference type="ChEBI" id="CHEBI:18420"/>
    </cofactor>
</comment>
<dbReference type="InterPro" id="IPR051055">
    <property type="entry name" value="PIF1_helicase"/>
</dbReference>
<comment type="catalytic activity">
    <reaction evidence="1">
        <text>ATP + H2O = ADP + phosphate + H(+)</text>
        <dbReference type="Rhea" id="RHEA:13065"/>
        <dbReference type="ChEBI" id="CHEBI:15377"/>
        <dbReference type="ChEBI" id="CHEBI:15378"/>
        <dbReference type="ChEBI" id="CHEBI:30616"/>
        <dbReference type="ChEBI" id="CHEBI:43474"/>
        <dbReference type="ChEBI" id="CHEBI:456216"/>
        <dbReference type="EC" id="5.6.2.3"/>
    </reaction>
</comment>
<keyword evidence="1" id="KW-0233">DNA recombination</keyword>
<reference evidence="4" key="1">
    <citation type="submission" date="2021-07" db="EMBL/GenBank/DDBJ databases">
        <authorList>
            <person name="Catto M.A."/>
            <person name="Jacobson A."/>
            <person name="Kennedy G."/>
            <person name="Labadie P."/>
            <person name="Hunt B.G."/>
            <person name="Srinivasan R."/>
        </authorList>
    </citation>
    <scope>NUCLEOTIDE SEQUENCE</scope>
    <source>
        <strain evidence="4">PL_HMW_Pooled</strain>
        <tissue evidence="4">Head</tissue>
    </source>
</reference>
<dbReference type="InterPro" id="IPR027417">
    <property type="entry name" value="P-loop_NTPase"/>
</dbReference>
<dbReference type="InterPro" id="IPR025476">
    <property type="entry name" value="Helitron_helicase-like"/>
</dbReference>
<dbReference type="AlphaFoldDB" id="A0AAE1HR60"/>
<dbReference type="EMBL" id="JAHWGI010001242">
    <property type="protein sequence ID" value="KAK3925990.1"/>
    <property type="molecule type" value="Genomic_DNA"/>
</dbReference>
<keyword evidence="1" id="KW-0378">Hydrolase</keyword>
<evidence type="ECO:0000313" key="5">
    <source>
        <dbReference type="Proteomes" id="UP001219518"/>
    </source>
</evidence>
<keyword evidence="1" id="KW-0234">DNA repair</keyword>
<gene>
    <name evidence="4" type="ORF">KUF71_014240</name>
</gene>
<name>A0AAE1HR60_9NEOP</name>
<dbReference type="SUPFAM" id="SSF52540">
    <property type="entry name" value="P-loop containing nucleoside triphosphate hydrolases"/>
    <property type="match status" value="2"/>
</dbReference>
<protein>
    <recommendedName>
        <fullName evidence="1">ATP-dependent DNA helicase</fullName>
        <ecNumber evidence="1">5.6.2.3</ecNumber>
    </recommendedName>
</protein>
<feature type="non-terminal residue" evidence="4">
    <location>
        <position position="1"/>
    </location>
</feature>
<keyword evidence="5" id="KW-1185">Reference proteome</keyword>
<keyword evidence="1" id="KW-0227">DNA damage</keyword>
<dbReference type="GO" id="GO:0043139">
    <property type="term" value="F:5'-3' DNA helicase activity"/>
    <property type="evidence" value="ECO:0007669"/>
    <property type="project" value="UniProtKB-EC"/>
</dbReference>
<dbReference type="GO" id="GO:0005524">
    <property type="term" value="F:ATP binding"/>
    <property type="evidence" value="ECO:0007669"/>
    <property type="project" value="UniProtKB-KW"/>
</dbReference>
<reference evidence="4" key="2">
    <citation type="journal article" date="2023" name="BMC Genomics">
        <title>Pest status, molecular evolution, and epigenetic factors derived from the genome assembly of Frankliniella fusca, a thysanopteran phytovirus vector.</title>
        <authorList>
            <person name="Catto M.A."/>
            <person name="Labadie P.E."/>
            <person name="Jacobson A.L."/>
            <person name="Kennedy G.G."/>
            <person name="Srinivasan R."/>
            <person name="Hunt B.G."/>
        </authorList>
    </citation>
    <scope>NUCLEOTIDE SEQUENCE</scope>
    <source>
        <strain evidence="4">PL_HMW_Pooled</strain>
    </source>
</reference>
<dbReference type="PANTHER" id="PTHR47642">
    <property type="entry name" value="ATP-DEPENDENT DNA HELICASE"/>
    <property type="match status" value="1"/>
</dbReference>
<dbReference type="GO" id="GO:0016787">
    <property type="term" value="F:hydrolase activity"/>
    <property type="evidence" value="ECO:0007669"/>
    <property type="project" value="UniProtKB-KW"/>
</dbReference>
<dbReference type="Pfam" id="PF14214">
    <property type="entry name" value="Helitron_like_N"/>
    <property type="match status" value="1"/>
</dbReference>
<comment type="similarity">
    <text evidence="1">Belongs to the helicase family.</text>
</comment>
<dbReference type="InterPro" id="IPR010285">
    <property type="entry name" value="DNA_helicase_pif1-like_DEAD"/>
</dbReference>
<proteinExistence type="inferred from homology"/>
<dbReference type="GO" id="GO:0006310">
    <property type="term" value="P:DNA recombination"/>
    <property type="evidence" value="ECO:0007669"/>
    <property type="project" value="UniProtKB-KW"/>
</dbReference>
<evidence type="ECO:0000313" key="4">
    <source>
        <dbReference type="EMBL" id="KAK3925990.1"/>
    </source>
</evidence>
<comment type="caution">
    <text evidence="4">The sequence shown here is derived from an EMBL/GenBank/DDBJ whole genome shotgun (WGS) entry which is preliminary data.</text>
</comment>